<dbReference type="SUPFAM" id="SSF53448">
    <property type="entry name" value="Nucleotide-diphospho-sugar transferases"/>
    <property type="match status" value="1"/>
</dbReference>
<reference evidence="2" key="1">
    <citation type="submission" date="2018-10" db="EMBL/GenBank/DDBJ databases">
        <authorList>
            <person name="Aoki K."/>
        </authorList>
    </citation>
    <scope>NUCLEOTIDE SEQUENCE</scope>
</reference>
<evidence type="ECO:0000313" key="2">
    <source>
        <dbReference type="EMBL" id="VAY87970.1"/>
    </source>
</evidence>
<dbReference type="PANTHER" id="PTHR48090:SF7">
    <property type="entry name" value="RFBJ PROTEIN"/>
    <property type="match status" value="1"/>
</dbReference>
<proteinExistence type="predicted"/>
<dbReference type="EMBL" id="UOYO01000040">
    <property type="protein sequence ID" value="VAY87970.1"/>
    <property type="molecule type" value="Genomic_DNA"/>
</dbReference>
<accession>A0A3B1DTU0</accession>
<dbReference type="InterPro" id="IPR001173">
    <property type="entry name" value="Glyco_trans_2-like"/>
</dbReference>
<keyword evidence="2" id="KW-0808">Transferase</keyword>
<dbReference type="AlphaFoldDB" id="A0A3B1DTU0"/>
<dbReference type="EC" id="2.4.-.-" evidence="2"/>
<evidence type="ECO:0000259" key="1">
    <source>
        <dbReference type="Pfam" id="PF00535"/>
    </source>
</evidence>
<dbReference type="PANTHER" id="PTHR48090">
    <property type="entry name" value="UNDECAPRENYL-PHOSPHATE 4-DEOXY-4-FORMAMIDO-L-ARABINOSE TRANSFERASE-RELATED"/>
    <property type="match status" value="1"/>
</dbReference>
<dbReference type="Pfam" id="PF00535">
    <property type="entry name" value="Glycos_transf_2"/>
    <property type="match status" value="1"/>
</dbReference>
<dbReference type="InterPro" id="IPR050256">
    <property type="entry name" value="Glycosyltransferase_2"/>
</dbReference>
<protein>
    <submittedName>
        <fullName evidence="2">Glycosyltransferase involved in cell wall biogenesis</fullName>
        <ecNumber evidence="2">2.4.-.-</ecNumber>
    </submittedName>
</protein>
<dbReference type="GO" id="GO:0016757">
    <property type="term" value="F:glycosyltransferase activity"/>
    <property type="evidence" value="ECO:0007669"/>
    <property type="project" value="UniProtKB-KW"/>
</dbReference>
<dbReference type="InterPro" id="IPR029044">
    <property type="entry name" value="Nucleotide-diphossugar_trans"/>
</dbReference>
<organism evidence="2">
    <name type="scientific">hydrothermal vent metagenome</name>
    <dbReference type="NCBI Taxonomy" id="652676"/>
    <lineage>
        <taxon>unclassified sequences</taxon>
        <taxon>metagenomes</taxon>
        <taxon>ecological metagenomes</taxon>
    </lineage>
</organism>
<feature type="domain" description="Glycosyltransferase 2-like" evidence="1">
    <location>
        <begin position="7"/>
        <end position="166"/>
    </location>
</feature>
<dbReference type="Gene3D" id="3.90.550.10">
    <property type="entry name" value="Spore Coat Polysaccharide Biosynthesis Protein SpsA, Chain A"/>
    <property type="match status" value="1"/>
</dbReference>
<dbReference type="CDD" id="cd04179">
    <property type="entry name" value="DPM_DPG-synthase_like"/>
    <property type="match status" value="1"/>
</dbReference>
<name>A0A3B1DTU0_9ZZZZ</name>
<keyword evidence="2" id="KW-0328">Glycosyltransferase</keyword>
<sequence>MKKNTLIIIPAYNEEESILDVIQSLYVADKTFDIIVINDGSSDETSKLAKKTKKAIVIDLPTNVGIGGAVQTGFKYAYRHDYDVAVQFDGDGQHAAGEISKLINPLLEKEVDFVIGSRFLGDKKGFQSTLMRRIGIKVFQYVNSILIKQKVTDNTSGFRAYNKQAIKILAHDYPTDYPEPEAVIMLGKKGFKIKEVSVLMHERTGGTSSISRFKPIYYMIKVLLAIFMTYLRK</sequence>
<gene>
    <name evidence="2" type="ORF">MNB_ARC-1_1242</name>
</gene>